<accession>A0A8J4C3Y3</accession>
<evidence type="ECO:0000313" key="2">
    <source>
        <dbReference type="Proteomes" id="UP000747110"/>
    </source>
</evidence>
<reference evidence="1" key="1">
    <citation type="journal article" date="2021" name="Proc. Natl. Acad. Sci. U.S.A.">
        <title>Three genomes in the algal genus Volvox reveal the fate of a haploid sex-determining region after a transition to homothallism.</title>
        <authorList>
            <person name="Yamamoto K."/>
            <person name="Hamaji T."/>
            <person name="Kawai-Toyooka H."/>
            <person name="Matsuzaki R."/>
            <person name="Takahashi F."/>
            <person name="Nishimura Y."/>
            <person name="Kawachi M."/>
            <person name="Noguchi H."/>
            <person name="Minakuchi Y."/>
            <person name="Umen J.G."/>
            <person name="Toyoda A."/>
            <person name="Nozaki H."/>
        </authorList>
    </citation>
    <scope>NUCLEOTIDE SEQUENCE</scope>
    <source>
        <strain evidence="1">NIES-3786</strain>
    </source>
</reference>
<protein>
    <submittedName>
        <fullName evidence="1">Uncharacterized protein</fullName>
    </submittedName>
</protein>
<feature type="non-terminal residue" evidence="1">
    <location>
        <position position="341"/>
    </location>
</feature>
<dbReference type="EMBL" id="BNCP01000007">
    <property type="protein sequence ID" value="GIL75115.1"/>
    <property type="molecule type" value="Genomic_DNA"/>
</dbReference>
<comment type="caution">
    <text evidence="1">The sequence shown here is derived from an EMBL/GenBank/DDBJ whole genome shotgun (WGS) entry which is preliminary data.</text>
</comment>
<dbReference type="Proteomes" id="UP000747110">
    <property type="component" value="Unassembled WGS sequence"/>
</dbReference>
<name>A0A8J4C3Y3_9CHLO</name>
<proteinExistence type="predicted"/>
<gene>
    <name evidence="1" type="ORF">Vretifemale_4969</name>
</gene>
<keyword evidence="2" id="KW-1185">Reference proteome</keyword>
<evidence type="ECO:0000313" key="1">
    <source>
        <dbReference type="EMBL" id="GIL75115.1"/>
    </source>
</evidence>
<dbReference type="AlphaFoldDB" id="A0A8J4C3Y3"/>
<feature type="non-terminal residue" evidence="1">
    <location>
        <position position="1"/>
    </location>
</feature>
<dbReference type="OrthoDB" id="543846at2759"/>
<organism evidence="1 2">
    <name type="scientific">Volvox reticuliferus</name>
    <dbReference type="NCBI Taxonomy" id="1737510"/>
    <lineage>
        <taxon>Eukaryota</taxon>
        <taxon>Viridiplantae</taxon>
        <taxon>Chlorophyta</taxon>
        <taxon>core chlorophytes</taxon>
        <taxon>Chlorophyceae</taxon>
        <taxon>CS clade</taxon>
        <taxon>Chlamydomonadales</taxon>
        <taxon>Volvocaceae</taxon>
        <taxon>Volvox</taxon>
    </lineage>
</organism>
<sequence>GPPVLVFAGRVAHSVTPQYTHTYLFFLVHRRLIVRSITDNCYPEDSMNVSAIGCHRPWSRNNLFHASLFRNFLYCPGSLLDGAITCLETTSQADCVANAACTWTNQTFVQTGSSNSSVQMMNIIYNTIIYSIGWHKGPLLTMFANGITKPPSYCAARWTVNQTFLESLYGNYNDSLKWYMNKYPTSAAALVWPEGKALTGNCTAGSKFTSWASLCTNATTELACPSSKFWFYKTGVGCTWNGTTNACRAGAMVTDNIMFLKDGAVDPWVATVMNMETLCSHGDSLSNCSNYGIPFTYDTARLGNLSQITVQLEDVQSTAAGQSSGLRVGLMVVLMQLVVTA</sequence>